<sequence>MQGDPLSSDLDELFASTLASSHEFRSWFLSRTKFARLWPLVRLLQAEQQEAQGPDPWWRNWRSESTGRISTRMLFIFEVEQTKLRFSLHVERAMRAEELAAFERGSHRAVAKAMMNQECFQNYMDFETVLLAPQALIVGDARTLNFDRRIPFETVAGFLPGFGQLGQAAA</sequence>
<reference evidence="1 2" key="1">
    <citation type="journal article" date="2023" name="Int. J. Syst. Evol. Microbiol.">
        <title>Methylocystis iwaonis sp. nov., a type II methane-oxidizing bacterium from surface soil of a rice paddy field in Japan, and emended description of the genus Methylocystis (ex Whittenbury et al. 1970) Bowman et al. 1993.</title>
        <authorList>
            <person name="Kaise H."/>
            <person name="Sawadogo J.B."/>
            <person name="Alam M.S."/>
            <person name="Ueno C."/>
            <person name="Dianou D."/>
            <person name="Shinjo R."/>
            <person name="Asakawa S."/>
        </authorList>
    </citation>
    <scope>NUCLEOTIDE SEQUENCE [LARGE SCALE GENOMIC DNA]</scope>
    <source>
        <strain evidence="1 2">SS37A-Re</strain>
    </source>
</reference>
<dbReference type="Proteomes" id="UP001317629">
    <property type="component" value="Chromosome"/>
</dbReference>
<keyword evidence="2" id="KW-1185">Reference proteome</keyword>
<protein>
    <submittedName>
        <fullName evidence="1">Uncharacterized protein</fullName>
    </submittedName>
</protein>
<accession>A0ABM8E962</accession>
<evidence type="ECO:0000313" key="1">
    <source>
        <dbReference type="EMBL" id="BDV34385.1"/>
    </source>
</evidence>
<dbReference type="EMBL" id="AP027142">
    <property type="protein sequence ID" value="BDV34385.1"/>
    <property type="molecule type" value="Genomic_DNA"/>
</dbReference>
<gene>
    <name evidence="1" type="ORF">SS37A_19140</name>
</gene>
<name>A0ABM8E962_9HYPH</name>
<organism evidence="1 2">
    <name type="scientific">Methylocystis iwaonis</name>
    <dbReference type="NCBI Taxonomy" id="2885079"/>
    <lineage>
        <taxon>Bacteria</taxon>
        <taxon>Pseudomonadati</taxon>
        <taxon>Pseudomonadota</taxon>
        <taxon>Alphaproteobacteria</taxon>
        <taxon>Hyphomicrobiales</taxon>
        <taxon>Methylocystaceae</taxon>
        <taxon>Methylocystis</taxon>
    </lineage>
</organism>
<proteinExistence type="predicted"/>
<dbReference type="RefSeq" id="WP_281927549.1">
    <property type="nucleotide sequence ID" value="NZ_AP027142.1"/>
</dbReference>
<evidence type="ECO:0000313" key="2">
    <source>
        <dbReference type="Proteomes" id="UP001317629"/>
    </source>
</evidence>